<comment type="caution">
    <text evidence="8">The sequence shown here is derived from an EMBL/GenBank/DDBJ whole genome shotgun (WGS) entry which is preliminary data.</text>
</comment>
<dbReference type="GO" id="GO:0005886">
    <property type="term" value="C:plasma membrane"/>
    <property type="evidence" value="ECO:0007669"/>
    <property type="project" value="TreeGrafter"/>
</dbReference>
<keyword evidence="9" id="KW-1185">Reference proteome</keyword>
<dbReference type="Proteomes" id="UP000567179">
    <property type="component" value="Unassembled WGS sequence"/>
</dbReference>
<feature type="transmembrane region" description="Helical" evidence="6">
    <location>
        <begin position="88"/>
        <end position="110"/>
    </location>
</feature>
<dbReference type="OrthoDB" id="2533084at2759"/>
<protein>
    <recommendedName>
        <fullName evidence="7">Major facilitator superfamily (MFS) profile domain-containing protein</fullName>
    </recommendedName>
</protein>
<comment type="subcellular location">
    <subcellularLocation>
        <location evidence="1">Membrane</location>
        <topology evidence="1">Multi-pass membrane protein</topology>
    </subcellularLocation>
</comment>
<dbReference type="Pfam" id="PF07690">
    <property type="entry name" value="MFS_1"/>
    <property type="match status" value="1"/>
</dbReference>
<dbReference type="InterPro" id="IPR020846">
    <property type="entry name" value="MFS_dom"/>
</dbReference>
<name>A0A8H5AW39_9AGAR</name>
<accession>A0A8H5AW39</accession>
<evidence type="ECO:0000256" key="2">
    <source>
        <dbReference type="ARBA" id="ARBA00022692"/>
    </source>
</evidence>
<feature type="transmembrane region" description="Helical" evidence="6">
    <location>
        <begin position="242"/>
        <end position="262"/>
    </location>
</feature>
<feature type="domain" description="Major facilitator superfamily (MFS) profile" evidence="7">
    <location>
        <begin position="87"/>
        <end position="456"/>
    </location>
</feature>
<feature type="transmembrane region" description="Helical" evidence="6">
    <location>
        <begin position="154"/>
        <end position="173"/>
    </location>
</feature>
<feature type="transmembrane region" description="Helical" evidence="6">
    <location>
        <begin position="410"/>
        <end position="431"/>
    </location>
</feature>
<dbReference type="Gene3D" id="1.20.1250.20">
    <property type="entry name" value="MFS general substrate transporter like domains"/>
    <property type="match status" value="1"/>
</dbReference>
<dbReference type="PANTHER" id="PTHR23502:SF22">
    <property type="entry name" value="MAJOR FACILITATOR SUPERFAMILY (MFS) PROFILE DOMAIN-CONTAINING PROTEIN"/>
    <property type="match status" value="1"/>
</dbReference>
<dbReference type="EMBL" id="JAACJJ010000056">
    <property type="protein sequence ID" value="KAF5312000.1"/>
    <property type="molecule type" value="Genomic_DNA"/>
</dbReference>
<dbReference type="GO" id="GO:0022857">
    <property type="term" value="F:transmembrane transporter activity"/>
    <property type="evidence" value="ECO:0007669"/>
    <property type="project" value="InterPro"/>
</dbReference>
<evidence type="ECO:0000256" key="1">
    <source>
        <dbReference type="ARBA" id="ARBA00004141"/>
    </source>
</evidence>
<evidence type="ECO:0000256" key="5">
    <source>
        <dbReference type="SAM" id="MobiDB-lite"/>
    </source>
</evidence>
<evidence type="ECO:0000256" key="4">
    <source>
        <dbReference type="ARBA" id="ARBA00023136"/>
    </source>
</evidence>
<evidence type="ECO:0000313" key="9">
    <source>
        <dbReference type="Proteomes" id="UP000567179"/>
    </source>
</evidence>
<feature type="transmembrane region" description="Helical" evidence="6">
    <location>
        <begin position="327"/>
        <end position="347"/>
    </location>
</feature>
<feature type="transmembrane region" description="Helical" evidence="6">
    <location>
        <begin position="367"/>
        <end position="389"/>
    </location>
</feature>
<feature type="transmembrane region" description="Helical" evidence="6">
    <location>
        <begin position="130"/>
        <end position="147"/>
    </location>
</feature>
<evidence type="ECO:0000256" key="3">
    <source>
        <dbReference type="ARBA" id="ARBA00022989"/>
    </source>
</evidence>
<dbReference type="PANTHER" id="PTHR23502">
    <property type="entry name" value="MAJOR FACILITATOR SUPERFAMILY"/>
    <property type="match status" value="1"/>
</dbReference>
<sequence>MNNLEGRRHSDSSGPTVDEKHPIDIYSIHEINAGRLVLDLAQARTEFPEEISSRLKTSKDGKYILWPQPTDDPKDPQNWSDRRKNFQLFIVILASILSDFDAAIGIPAVFDLAKQFGKTTTQINDIVQNWSIFVAGCGGLLLVPFVRKYGRLSGLFWTQLLSLGFLVGATLAPNLKTFAAMRVLTAFFGSCPQTIGLYIITDMFPFHLHAQKINLWTMAAVLSPHLSPFLFGFLVARQSWRWAFAVGCFFGLAVMLLITFFLDESLYIRSHWKPSLVERDVRTGISAQASGRIRDLVGITGFQSARPEPTWGEVLSAPFKLVWRPHLLLILIFESAVFGFGIGINVTNTVFLRSPRPFGFGLDSTTVSWIYATPVVSIFVGLFLGRYLNDWIVIREMQRKHGVHEAEARLWTCYIGVLMYAVGFVILGVALQDHLNISALIIGWGIAQAAVLEADV</sequence>
<keyword evidence="3 6" id="KW-1133">Transmembrane helix</keyword>
<evidence type="ECO:0000313" key="8">
    <source>
        <dbReference type="EMBL" id="KAF5312000.1"/>
    </source>
</evidence>
<dbReference type="SUPFAM" id="SSF103473">
    <property type="entry name" value="MFS general substrate transporter"/>
    <property type="match status" value="1"/>
</dbReference>
<organism evidence="8 9">
    <name type="scientific">Psilocybe cf. subviscida</name>
    <dbReference type="NCBI Taxonomy" id="2480587"/>
    <lineage>
        <taxon>Eukaryota</taxon>
        <taxon>Fungi</taxon>
        <taxon>Dikarya</taxon>
        <taxon>Basidiomycota</taxon>
        <taxon>Agaricomycotina</taxon>
        <taxon>Agaricomycetes</taxon>
        <taxon>Agaricomycetidae</taxon>
        <taxon>Agaricales</taxon>
        <taxon>Agaricineae</taxon>
        <taxon>Strophariaceae</taxon>
        <taxon>Psilocybe</taxon>
    </lineage>
</organism>
<feature type="region of interest" description="Disordered" evidence="5">
    <location>
        <begin position="1"/>
        <end position="20"/>
    </location>
</feature>
<feature type="transmembrane region" description="Helical" evidence="6">
    <location>
        <begin position="213"/>
        <end position="236"/>
    </location>
</feature>
<gene>
    <name evidence="8" type="ORF">D9619_002495</name>
</gene>
<keyword evidence="2 6" id="KW-0812">Transmembrane</keyword>
<proteinExistence type="predicted"/>
<dbReference type="AlphaFoldDB" id="A0A8H5AW39"/>
<evidence type="ECO:0000259" key="7">
    <source>
        <dbReference type="PROSITE" id="PS50850"/>
    </source>
</evidence>
<feature type="transmembrane region" description="Helical" evidence="6">
    <location>
        <begin position="179"/>
        <end position="201"/>
    </location>
</feature>
<reference evidence="8 9" key="1">
    <citation type="journal article" date="2020" name="ISME J.">
        <title>Uncovering the hidden diversity of litter-decomposition mechanisms in mushroom-forming fungi.</title>
        <authorList>
            <person name="Floudas D."/>
            <person name="Bentzer J."/>
            <person name="Ahren D."/>
            <person name="Johansson T."/>
            <person name="Persson P."/>
            <person name="Tunlid A."/>
        </authorList>
    </citation>
    <scope>NUCLEOTIDE SEQUENCE [LARGE SCALE GENOMIC DNA]</scope>
    <source>
        <strain evidence="8 9">CBS 101986</strain>
    </source>
</reference>
<dbReference type="PROSITE" id="PS50850">
    <property type="entry name" value="MFS"/>
    <property type="match status" value="1"/>
</dbReference>
<keyword evidence="4 6" id="KW-0472">Membrane</keyword>
<dbReference type="InterPro" id="IPR036259">
    <property type="entry name" value="MFS_trans_sf"/>
</dbReference>
<evidence type="ECO:0000256" key="6">
    <source>
        <dbReference type="SAM" id="Phobius"/>
    </source>
</evidence>
<dbReference type="InterPro" id="IPR011701">
    <property type="entry name" value="MFS"/>
</dbReference>